<organism evidence="5 6">
    <name type="scientific">Nonomuraea pusilla</name>
    <dbReference type="NCBI Taxonomy" id="46177"/>
    <lineage>
        <taxon>Bacteria</taxon>
        <taxon>Bacillati</taxon>
        <taxon>Actinomycetota</taxon>
        <taxon>Actinomycetes</taxon>
        <taxon>Streptosporangiales</taxon>
        <taxon>Streptosporangiaceae</taxon>
        <taxon>Nonomuraea</taxon>
    </lineage>
</organism>
<dbReference type="InterPro" id="IPR035451">
    <property type="entry name" value="Ada-like_dom_sf"/>
</dbReference>
<dbReference type="RefSeq" id="WP_091105157.1">
    <property type="nucleotide sequence ID" value="NZ_FOBF01000026.1"/>
</dbReference>
<dbReference type="STRING" id="46177.SAMN05660976_07443"/>
<evidence type="ECO:0000256" key="1">
    <source>
        <dbReference type="ARBA" id="ARBA00022763"/>
    </source>
</evidence>
<accession>A0A1H8G6H0</accession>
<dbReference type="SUPFAM" id="SSF46767">
    <property type="entry name" value="Methylated DNA-protein cysteine methyltransferase, C-terminal domain"/>
    <property type="match status" value="1"/>
</dbReference>
<dbReference type="OrthoDB" id="9802228at2"/>
<evidence type="ECO:0000313" key="6">
    <source>
        <dbReference type="Proteomes" id="UP000198953"/>
    </source>
</evidence>
<proteinExistence type="predicted"/>
<evidence type="ECO:0000256" key="2">
    <source>
        <dbReference type="ARBA" id="ARBA00023159"/>
    </source>
</evidence>
<keyword evidence="1" id="KW-0227">DNA damage</keyword>
<dbReference type="Gene3D" id="1.10.10.10">
    <property type="entry name" value="Winged helix-like DNA-binding domain superfamily/Winged helix DNA-binding domain"/>
    <property type="match status" value="1"/>
</dbReference>
<dbReference type="InterPro" id="IPR014048">
    <property type="entry name" value="MethylDNA_cys_MeTrfase_DNA-bd"/>
</dbReference>
<dbReference type="Pfam" id="PF01035">
    <property type="entry name" value="DNA_binding_1"/>
    <property type="match status" value="1"/>
</dbReference>
<dbReference type="SUPFAM" id="SSF57884">
    <property type="entry name" value="Ada DNA repair protein, N-terminal domain (N-Ada 10)"/>
    <property type="match status" value="1"/>
</dbReference>
<dbReference type="InterPro" id="IPR004026">
    <property type="entry name" value="Ada_DNA_repair_Zn-bd"/>
</dbReference>
<evidence type="ECO:0000259" key="4">
    <source>
        <dbReference type="Pfam" id="PF02805"/>
    </source>
</evidence>
<keyword evidence="2" id="KW-0010">Activator</keyword>
<keyword evidence="6" id="KW-1185">Reference proteome</keyword>
<dbReference type="AlphaFoldDB" id="A0A1H8G6H0"/>
<dbReference type="NCBIfam" id="TIGR00589">
    <property type="entry name" value="ogt"/>
    <property type="match status" value="1"/>
</dbReference>
<name>A0A1H8G6H0_9ACTN</name>
<gene>
    <name evidence="5" type="ORF">SAMN05660976_07443</name>
</gene>
<dbReference type="Gene3D" id="3.40.10.10">
    <property type="entry name" value="DNA Methylphosphotriester Repair Domain"/>
    <property type="match status" value="1"/>
</dbReference>
<dbReference type="InterPro" id="IPR036388">
    <property type="entry name" value="WH-like_DNA-bd_sf"/>
</dbReference>
<dbReference type="GO" id="GO:0008168">
    <property type="term" value="F:methyltransferase activity"/>
    <property type="evidence" value="ECO:0007669"/>
    <property type="project" value="InterPro"/>
</dbReference>
<dbReference type="Proteomes" id="UP000198953">
    <property type="component" value="Unassembled WGS sequence"/>
</dbReference>
<evidence type="ECO:0000313" key="5">
    <source>
        <dbReference type="EMBL" id="SEN39593.1"/>
    </source>
</evidence>
<protein>
    <submittedName>
        <fullName evidence="5">Metal binding domain of Ada</fullName>
    </submittedName>
</protein>
<feature type="domain" description="Methylated-DNA-[protein]-cysteine S-methyltransferase DNA binding" evidence="3">
    <location>
        <begin position="138"/>
        <end position="219"/>
    </location>
</feature>
<dbReference type="Pfam" id="PF02805">
    <property type="entry name" value="Ada_Zn_binding"/>
    <property type="match status" value="1"/>
</dbReference>
<dbReference type="GO" id="GO:0008270">
    <property type="term" value="F:zinc ion binding"/>
    <property type="evidence" value="ECO:0007669"/>
    <property type="project" value="InterPro"/>
</dbReference>
<dbReference type="GO" id="GO:0006281">
    <property type="term" value="P:DNA repair"/>
    <property type="evidence" value="ECO:0007669"/>
    <property type="project" value="InterPro"/>
</dbReference>
<evidence type="ECO:0000259" key="3">
    <source>
        <dbReference type="Pfam" id="PF01035"/>
    </source>
</evidence>
<reference evidence="5 6" key="1">
    <citation type="submission" date="2016-10" db="EMBL/GenBank/DDBJ databases">
        <authorList>
            <person name="de Groot N.N."/>
        </authorList>
    </citation>
    <scope>NUCLEOTIDE SEQUENCE [LARGE SCALE GENOMIC DNA]</scope>
    <source>
        <strain evidence="5 6">DSM 43357</strain>
    </source>
</reference>
<dbReference type="EMBL" id="FOBF01000026">
    <property type="protein sequence ID" value="SEN39593.1"/>
    <property type="molecule type" value="Genomic_DNA"/>
</dbReference>
<dbReference type="PANTHER" id="PTHR10815">
    <property type="entry name" value="METHYLATED-DNA--PROTEIN-CYSTEINE METHYLTRANSFERASE"/>
    <property type="match status" value="1"/>
</dbReference>
<dbReference type="PANTHER" id="PTHR10815:SF5">
    <property type="entry name" value="METHYLATED-DNA--PROTEIN-CYSTEINE METHYLTRANSFERASE"/>
    <property type="match status" value="1"/>
</dbReference>
<sequence>MTHDPRLPGQSEAACGTGLLAALAALAVDAPEGLIDRVAARWVTVQGPLGELRAAFTDHGVAYLRPEPPVPPDEAADPGVAAGAFEAGGGTVGGFAEEFRRLVGRPLLRGARPPAGLAPALRTGRTSGVPLDLRACGAFEREVLLAVRSVPRGEIRPYAWVAARTGRPAAAARAVAAVLARNPVPLLVPCHRVTGAGGVLGTHVLGPLAQERLLRAEGVDLERVRELAGRRVYYLASDTTGIVCLPTCHNARRITPSHRRGFRSVAQARAAGYRPCRSCHPTPA</sequence>
<dbReference type="GO" id="GO:0006355">
    <property type="term" value="P:regulation of DNA-templated transcription"/>
    <property type="evidence" value="ECO:0007669"/>
    <property type="project" value="InterPro"/>
</dbReference>
<feature type="domain" description="Ada DNA repair metal-binding" evidence="4">
    <location>
        <begin position="232"/>
        <end position="281"/>
    </location>
</feature>
<dbReference type="GO" id="GO:0003677">
    <property type="term" value="F:DNA binding"/>
    <property type="evidence" value="ECO:0007669"/>
    <property type="project" value="InterPro"/>
</dbReference>
<dbReference type="InterPro" id="IPR036217">
    <property type="entry name" value="MethylDNA_cys_MeTrfase_DNAb"/>
</dbReference>